<evidence type="ECO:0000313" key="6">
    <source>
        <dbReference type="Proteomes" id="UP001155241"/>
    </source>
</evidence>
<dbReference type="InterPro" id="IPR057699">
    <property type="entry name" value="DUF7939"/>
</dbReference>
<dbReference type="Proteomes" id="UP001155241">
    <property type="component" value="Unassembled WGS sequence"/>
</dbReference>
<feature type="domain" description="DUF7939" evidence="4">
    <location>
        <begin position="326"/>
        <end position="398"/>
    </location>
</feature>
<feature type="signal peptide" evidence="3">
    <location>
        <begin position="1"/>
        <end position="25"/>
    </location>
</feature>
<organism evidence="5 6">
    <name type="scientific">Aeoliella straminimaris</name>
    <dbReference type="NCBI Taxonomy" id="2954799"/>
    <lineage>
        <taxon>Bacteria</taxon>
        <taxon>Pseudomonadati</taxon>
        <taxon>Planctomycetota</taxon>
        <taxon>Planctomycetia</taxon>
        <taxon>Pirellulales</taxon>
        <taxon>Lacipirellulaceae</taxon>
        <taxon>Aeoliella</taxon>
    </lineage>
</organism>
<dbReference type="RefSeq" id="WP_252854723.1">
    <property type="nucleotide sequence ID" value="NZ_JAMXLR010000076.1"/>
</dbReference>
<accession>A0A9X2FH72</accession>
<dbReference type="PANTHER" id="PTHR40940:SF1">
    <property type="entry name" value="PROTEIN BATD"/>
    <property type="match status" value="1"/>
</dbReference>
<evidence type="ECO:0000256" key="3">
    <source>
        <dbReference type="SAM" id="SignalP"/>
    </source>
</evidence>
<comment type="caution">
    <text evidence="5">The sequence shown here is derived from an EMBL/GenBank/DDBJ whole genome shotgun (WGS) entry which is preliminary data.</text>
</comment>
<dbReference type="AlphaFoldDB" id="A0A9X2FH72"/>
<protein>
    <recommendedName>
        <fullName evidence="4">DUF7939 domain-containing protein</fullName>
    </recommendedName>
</protein>
<keyword evidence="2" id="KW-0812">Transmembrane</keyword>
<dbReference type="Pfam" id="PF25607">
    <property type="entry name" value="DUF7939"/>
    <property type="match status" value="1"/>
</dbReference>
<evidence type="ECO:0000256" key="2">
    <source>
        <dbReference type="SAM" id="Phobius"/>
    </source>
</evidence>
<keyword evidence="2" id="KW-1133">Transmembrane helix</keyword>
<feature type="transmembrane region" description="Helical" evidence="2">
    <location>
        <begin position="287"/>
        <end position="305"/>
    </location>
</feature>
<feature type="chain" id="PRO_5040980571" description="DUF7939 domain-containing protein" evidence="3">
    <location>
        <begin position="26"/>
        <end position="418"/>
    </location>
</feature>
<reference evidence="5" key="1">
    <citation type="submission" date="2022-06" db="EMBL/GenBank/DDBJ databases">
        <title>Aeoliella straminimaris, a novel planctomycete from sediments.</title>
        <authorList>
            <person name="Vitorino I.R."/>
            <person name="Lage O.M."/>
        </authorList>
    </citation>
    <scope>NUCLEOTIDE SEQUENCE</scope>
    <source>
        <strain evidence="5">ICT_H6.2</strain>
    </source>
</reference>
<proteinExistence type="predicted"/>
<keyword evidence="2" id="KW-0472">Membrane</keyword>
<sequence>MPGLCRKVVAAIVTLIVMHAYAALAEVKLVTIDAPKSEAWVGQKVAFYVKLRGKGPFVGAASFSLPAVPRTVILKVGNPVVSNEEIEDESWFVQTHEFVLFSQADGALEVPAFDVRYASRDSFTGPAKDYREQVPAIQFQIERPPESDPATFLVTTDSLKVTEQWDPTPGKTQQGAVFHRTITQNAEQVTGMALAPPPTKEPAGVSVHFDDPVITDDTERGAFAGSRSDRITYVLEEPGNATLPAIQYVWWNPDKQEYGSTTLPAATFEVTAVATADDSAPANERDLSWLLWLLVVLAAGGLYYWQRRRLQECFCSLWEKLNPLERRIARELLRACRRSDAPAADAAWLEWQATLSPPQNVSPRLATAATELQRTLYGCGDPSTWNGSEMAAAFREATAMDHEKRPETGALPRLNPTR</sequence>
<dbReference type="InterPro" id="IPR025738">
    <property type="entry name" value="BatD"/>
</dbReference>
<gene>
    <name evidence="5" type="ORF">NG895_22145</name>
</gene>
<keyword evidence="3" id="KW-0732">Signal</keyword>
<evidence type="ECO:0000313" key="5">
    <source>
        <dbReference type="EMBL" id="MCO6046609.1"/>
    </source>
</evidence>
<keyword evidence="6" id="KW-1185">Reference proteome</keyword>
<name>A0A9X2FH72_9BACT</name>
<dbReference type="PANTHER" id="PTHR40940">
    <property type="entry name" value="PROTEIN BATD-RELATED"/>
    <property type="match status" value="1"/>
</dbReference>
<dbReference type="EMBL" id="JAMXLR010000076">
    <property type="protein sequence ID" value="MCO6046609.1"/>
    <property type="molecule type" value="Genomic_DNA"/>
</dbReference>
<evidence type="ECO:0000256" key="1">
    <source>
        <dbReference type="SAM" id="MobiDB-lite"/>
    </source>
</evidence>
<feature type="region of interest" description="Disordered" evidence="1">
    <location>
        <begin position="399"/>
        <end position="418"/>
    </location>
</feature>
<evidence type="ECO:0000259" key="4">
    <source>
        <dbReference type="Pfam" id="PF25607"/>
    </source>
</evidence>